<dbReference type="GO" id="GO:0008810">
    <property type="term" value="F:cellulase activity"/>
    <property type="evidence" value="ECO:0007669"/>
    <property type="project" value="UniProtKB-EC"/>
</dbReference>
<gene>
    <name evidence="10" type="ORF">A2U01_0022816</name>
</gene>
<keyword evidence="6" id="KW-0119">Carbohydrate metabolism</keyword>
<keyword evidence="5" id="KW-0136">Cellulose degradation</keyword>
<dbReference type="PANTHER" id="PTHR22298">
    <property type="entry name" value="ENDO-1,4-BETA-GLUCANASE"/>
    <property type="match status" value="1"/>
</dbReference>
<dbReference type="InterPro" id="IPR008928">
    <property type="entry name" value="6-hairpin_glycosidase_sf"/>
</dbReference>
<keyword evidence="8" id="KW-0624">Polysaccharide degradation</keyword>
<evidence type="ECO:0000313" key="11">
    <source>
        <dbReference type="Proteomes" id="UP000265520"/>
    </source>
</evidence>
<dbReference type="InterPro" id="IPR012341">
    <property type="entry name" value="6hp_glycosidase-like_sf"/>
</dbReference>
<accession>A0A392NPH9</accession>
<dbReference type="GO" id="GO:0030245">
    <property type="term" value="P:cellulose catabolic process"/>
    <property type="evidence" value="ECO:0007669"/>
    <property type="project" value="UniProtKB-KW"/>
</dbReference>
<comment type="similarity">
    <text evidence="2">Belongs to the glycosyl hydrolase 9 (cellulase E) family.</text>
</comment>
<evidence type="ECO:0000256" key="6">
    <source>
        <dbReference type="ARBA" id="ARBA00023277"/>
    </source>
</evidence>
<evidence type="ECO:0000256" key="1">
    <source>
        <dbReference type="ARBA" id="ARBA00000966"/>
    </source>
</evidence>
<dbReference type="SUPFAM" id="SSF48208">
    <property type="entry name" value="Six-hairpin glycosidases"/>
    <property type="match status" value="1"/>
</dbReference>
<evidence type="ECO:0000256" key="3">
    <source>
        <dbReference type="ARBA" id="ARBA00012601"/>
    </source>
</evidence>
<dbReference type="EMBL" id="LXQA010047097">
    <property type="protein sequence ID" value="MCI01788.1"/>
    <property type="molecule type" value="Genomic_DNA"/>
</dbReference>
<evidence type="ECO:0000256" key="5">
    <source>
        <dbReference type="ARBA" id="ARBA00023001"/>
    </source>
</evidence>
<dbReference type="AlphaFoldDB" id="A0A392NPH9"/>
<keyword evidence="4" id="KW-0378">Hydrolase</keyword>
<reference evidence="10 11" key="1">
    <citation type="journal article" date="2018" name="Front. Plant Sci.">
        <title>Red Clover (Trifolium pratense) and Zigzag Clover (T. medium) - A Picture of Genomic Similarities and Differences.</title>
        <authorList>
            <person name="Dluhosova J."/>
            <person name="Istvanek J."/>
            <person name="Nedelnik J."/>
            <person name="Repkova J."/>
        </authorList>
    </citation>
    <scope>NUCLEOTIDE SEQUENCE [LARGE SCALE GENOMIC DNA]</scope>
    <source>
        <strain evidence="11">cv. 10/8</strain>
        <tissue evidence="10">Leaf</tissue>
    </source>
</reference>
<evidence type="ECO:0000256" key="2">
    <source>
        <dbReference type="ARBA" id="ARBA00007072"/>
    </source>
</evidence>
<dbReference type="Proteomes" id="UP000265520">
    <property type="component" value="Unassembled WGS sequence"/>
</dbReference>
<proteinExistence type="inferred from homology"/>
<comment type="caution">
    <text evidence="10">The sequence shown here is derived from an EMBL/GenBank/DDBJ whole genome shotgun (WGS) entry which is preliminary data.</text>
</comment>
<name>A0A392NPH9_9FABA</name>
<dbReference type="EC" id="3.2.1.4" evidence="3"/>
<evidence type="ECO:0000256" key="4">
    <source>
        <dbReference type="ARBA" id="ARBA00022801"/>
    </source>
</evidence>
<dbReference type="InterPro" id="IPR001701">
    <property type="entry name" value="Glyco_hydro_9"/>
</dbReference>
<dbReference type="Gene3D" id="1.50.10.10">
    <property type="match status" value="1"/>
</dbReference>
<keyword evidence="7" id="KW-0326">Glycosidase</keyword>
<feature type="domain" description="Glycoside hydrolase family 9" evidence="9">
    <location>
        <begin position="1"/>
        <end position="145"/>
    </location>
</feature>
<evidence type="ECO:0000259" key="9">
    <source>
        <dbReference type="Pfam" id="PF00759"/>
    </source>
</evidence>
<keyword evidence="11" id="KW-1185">Reference proteome</keyword>
<sequence>MSFSVSLLSWAAIEYESEISSASQLDYLHGAIRWGADFILKAHTSPTTLFTQVGDGNADHNCWERPEDMDTPRTTYKIDSNSPGTEAAAEASAALSAASIAFKKTDTNYSSKLLSKSKSLFDFADKYRGTYSASCPLYCSYSGYQ</sequence>
<evidence type="ECO:0000256" key="7">
    <source>
        <dbReference type="ARBA" id="ARBA00023295"/>
    </source>
</evidence>
<evidence type="ECO:0000313" key="10">
    <source>
        <dbReference type="EMBL" id="MCI01788.1"/>
    </source>
</evidence>
<feature type="non-terminal residue" evidence="10">
    <location>
        <position position="145"/>
    </location>
</feature>
<comment type="catalytic activity">
    <reaction evidence="1">
        <text>Endohydrolysis of (1-&gt;4)-beta-D-glucosidic linkages in cellulose, lichenin and cereal beta-D-glucans.</text>
        <dbReference type="EC" id="3.2.1.4"/>
    </reaction>
</comment>
<organism evidence="10 11">
    <name type="scientific">Trifolium medium</name>
    <dbReference type="NCBI Taxonomy" id="97028"/>
    <lineage>
        <taxon>Eukaryota</taxon>
        <taxon>Viridiplantae</taxon>
        <taxon>Streptophyta</taxon>
        <taxon>Embryophyta</taxon>
        <taxon>Tracheophyta</taxon>
        <taxon>Spermatophyta</taxon>
        <taxon>Magnoliopsida</taxon>
        <taxon>eudicotyledons</taxon>
        <taxon>Gunneridae</taxon>
        <taxon>Pentapetalae</taxon>
        <taxon>rosids</taxon>
        <taxon>fabids</taxon>
        <taxon>Fabales</taxon>
        <taxon>Fabaceae</taxon>
        <taxon>Papilionoideae</taxon>
        <taxon>50 kb inversion clade</taxon>
        <taxon>NPAAA clade</taxon>
        <taxon>Hologalegina</taxon>
        <taxon>IRL clade</taxon>
        <taxon>Trifolieae</taxon>
        <taxon>Trifolium</taxon>
    </lineage>
</organism>
<evidence type="ECO:0000256" key="8">
    <source>
        <dbReference type="ARBA" id="ARBA00023326"/>
    </source>
</evidence>
<dbReference type="Pfam" id="PF00759">
    <property type="entry name" value="Glyco_hydro_9"/>
    <property type="match status" value="1"/>
</dbReference>
<protein>
    <recommendedName>
        <fullName evidence="3">cellulase</fullName>
        <ecNumber evidence="3">3.2.1.4</ecNumber>
    </recommendedName>
</protein>